<protein>
    <submittedName>
        <fullName evidence="2 3">Uncharacterized protein</fullName>
    </submittedName>
</protein>
<gene>
    <name evidence="2" type="ORF">PHYPA_022400</name>
</gene>
<reference evidence="2 4" key="1">
    <citation type="journal article" date="2008" name="Science">
        <title>The Physcomitrella genome reveals evolutionary insights into the conquest of land by plants.</title>
        <authorList>
            <person name="Rensing S."/>
            <person name="Lang D."/>
            <person name="Zimmer A."/>
            <person name="Terry A."/>
            <person name="Salamov A."/>
            <person name="Shapiro H."/>
            <person name="Nishiyama T."/>
            <person name="Perroud P.-F."/>
            <person name="Lindquist E."/>
            <person name="Kamisugi Y."/>
            <person name="Tanahashi T."/>
            <person name="Sakakibara K."/>
            <person name="Fujita T."/>
            <person name="Oishi K."/>
            <person name="Shin-I T."/>
            <person name="Kuroki Y."/>
            <person name="Toyoda A."/>
            <person name="Suzuki Y."/>
            <person name="Hashimoto A."/>
            <person name="Yamaguchi K."/>
            <person name="Sugano A."/>
            <person name="Kohara Y."/>
            <person name="Fujiyama A."/>
            <person name="Anterola A."/>
            <person name="Aoki S."/>
            <person name="Ashton N."/>
            <person name="Barbazuk W.B."/>
            <person name="Barker E."/>
            <person name="Bennetzen J."/>
            <person name="Bezanilla M."/>
            <person name="Blankenship R."/>
            <person name="Cho S.H."/>
            <person name="Dutcher S."/>
            <person name="Estelle M."/>
            <person name="Fawcett J.A."/>
            <person name="Gundlach H."/>
            <person name="Hanada K."/>
            <person name="Heyl A."/>
            <person name="Hicks K.A."/>
            <person name="Hugh J."/>
            <person name="Lohr M."/>
            <person name="Mayer K."/>
            <person name="Melkozernov A."/>
            <person name="Murata T."/>
            <person name="Nelson D."/>
            <person name="Pils B."/>
            <person name="Prigge M."/>
            <person name="Reiss B."/>
            <person name="Renner T."/>
            <person name="Rombauts S."/>
            <person name="Rushton P."/>
            <person name="Sanderfoot A."/>
            <person name="Schween G."/>
            <person name="Shiu S.-H."/>
            <person name="Stueber K."/>
            <person name="Theodoulou F.L."/>
            <person name="Tu H."/>
            <person name="Van de Peer Y."/>
            <person name="Verrier P.J."/>
            <person name="Waters E."/>
            <person name="Wood A."/>
            <person name="Yang L."/>
            <person name="Cove D."/>
            <person name="Cuming A."/>
            <person name="Hasebe M."/>
            <person name="Lucas S."/>
            <person name="Mishler D.B."/>
            <person name="Reski R."/>
            <person name="Grigoriev I."/>
            <person name="Quatrano R.S."/>
            <person name="Boore J.L."/>
        </authorList>
    </citation>
    <scope>NUCLEOTIDE SEQUENCE [LARGE SCALE GENOMIC DNA]</scope>
    <source>
        <strain evidence="3 4">cv. Gransden 2004</strain>
    </source>
</reference>
<evidence type="ECO:0000313" key="4">
    <source>
        <dbReference type="Proteomes" id="UP000006727"/>
    </source>
</evidence>
<dbReference type="AlphaFoldDB" id="A0A2K1J4U3"/>
<feature type="region of interest" description="Disordered" evidence="1">
    <location>
        <begin position="118"/>
        <end position="144"/>
    </location>
</feature>
<dbReference type="InParanoid" id="A0A2K1J4U3"/>
<organism evidence="2">
    <name type="scientific">Physcomitrium patens</name>
    <name type="common">Spreading-leaved earth moss</name>
    <name type="synonym">Physcomitrella patens</name>
    <dbReference type="NCBI Taxonomy" id="3218"/>
    <lineage>
        <taxon>Eukaryota</taxon>
        <taxon>Viridiplantae</taxon>
        <taxon>Streptophyta</taxon>
        <taxon>Embryophyta</taxon>
        <taxon>Bryophyta</taxon>
        <taxon>Bryophytina</taxon>
        <taxon>Bryopsida</taxon>
        <taxon>Funariidae</taxon>
        <taxon>Funariales</taxon>
        <taxon>Funariaceae</taxon>
        <taxon>Physcomitrium</taxon>
    </lineage>
</organism>
<proteinExistence type="predicted"/>
<reference evidence="2 4" key="2">
    <citation type="journal article" date="2018" name="Plant J.">
        <title>The Physcomitrella patens chromosome-scale assembly reveals moss genome structure and evolution.</title>
        <authorList>
            <person name="Lang D."/>
            <person name="Ullrich K.K."/>
            <person name="Murat F."/>
            <person name="Fuchs J."/>
            <person name="Jenkins J."/>
            <person name="Haas F.B."/>
            <person name="Piednoel M."/>
            <person name="Gundlach H."/>
            <person name="Van Bel M."/>
            <person name="Meyberg R."/>
            <person name="Vives C."/>
            <person name="Morata J."/>
            <person name="Symeonidi A."/>
            <person name="Hiss M."/>
            <person name="Muchero W."/>
            <person name="Kamisugi Y."/>
            <person name="Saleh O."/>
            <person name="Blanc G."/>
            <person name="Decker E.L."/>
            <person name="van Gessel N."/>
            <person name="Grimwood J."/>
            <person name="Hayes R.D."/>
            <person name="Graham S.W."/>
            <person name="Gunter L.E."/>
            <person name="McDaniel S.F."/>
            <person name="Hoernstein S.N.W."/>
            <person name="Larsson A."/>
            <person name="Li F.W."/>
            <person name="Perroud P.F."/>
            <person name="Phillips J."/>
            <person name="Ranjan P."/>
            <person name="Rokshar D.S."/>
            <person name="Rothfels C.J."/>
            <person name="Schneider L."/>
            <person name="Shu S."/>
            <person name="Stevenson D.W."/>
            <person name="Thummler F."/>
            <person name="Tillich M."/>
            <person name="Villarreal Aguilar J.C."/>
            <person name="Widiez T."/>
            <person name="Wong G.K."/>
            <person name="Wymore A."/>
            <person name="Zhang Y."/>
            <person name="Zimmer A.D."/>
            <person name="Quatrano R.S."/>
            <person name="Mayer K.F.X."/>
            <person name="Goodstein D."/>
            <person name="Casacuberta J.M."/>
            <person name="Vandepoele K."/>
            <person name="Reski R."/>
            <person name="Cuming A.C."/>
            <person name="Tuskan G.A."/>
            <person name="Maumus F."/>
            <person name="Salse J."/>
            <person name="Schmutz J."/>
            <person name="Rensing S.A."/>
        </authorList>
    </citation>
    <scope>NUCLEOTIDE SEQUENCE [LARGE SCALE GENOMIC DNA]</scope>
    <source>
        <strain evidence="3 4">cv. Gransden 2004</strain>
    </source>
</reference>
<evidence type="ECO:0000256" key="1">
    <source>
        <dbReference type="SAM" id="MobiDB-lite"/>
    </source>
</evidence>
<dbReference type="Proteomes" id="UP000006727">
    <property type="component" value="Chromosome 17"/>
</dbReference>
<dbReference type="EMBL" id="ABEU02000017">
    <property type="protein sequence ID" value="PNR36549.1"/>
    <property type="molecule type" value="Genomic_DNA"/>
</dbReference>
<evidence type="ECO:0000313" key="3">
    <source>
        <dbReference type="EnsemblPlants" id="PAC:32906387.CDS.1"/>
    </source>
</evidence>
<sequence length="144" mass="16901">MHLAQFRNKHHGNTLFSIQGQHRKADVVKKIPIREEIKYKTRSNVKKRSCNQVCHGGAKTREKVRNQQQENKYFRCFVDSLKLVSVHARYLVEAVSRLQQKYSNASVNHRKLKRSYQCTGKDNGITPKSYPPRWKNKSAIYQSD</sequence>
<dbReference type="EnsemblPlants" id="Pp3c17_20750V3.1">
    <property type="protein sequence ID" value="PAC:32906387.CDS.1"/>
    <property type="gene ID" value="Pp3c17_20750"/>
</dbReference>
<reference evidence="3" key="3">
    <citation type="submission" date="2020-12" db="UniProtKB">
        <authorList>
            <consortium name="EnsemblPlants"/>
        </authorList>
    </citation>
    <scope>IDENTIFICATION</scope>
</reference>
<evidence type="ECO:0000313" key="2">
    <source>
        <dbReference type="EMBL" id="PNR36549.1"/>
    </source>
</evidence>
<keyword evidence="4" id="KW-1185">Reference proteome</keyword>
<accession>A0A2K1J4U3</accession>
<name>A0A2K1J4U3_PHYPA</name>
<dbReference type="Gramene" id="Pp3c17_20750V3.1">
    <property type="protein sequence ID" value="PAC:32906387.CDS.1"/>
    <property type="gene ID" value="Pp3c17_20750"/>
</dbReference>